<evidence type="ECO:0000256" key="2">
    <source>
        <dbReference type="ARBA" id="ARBA00022908"/>
    </source>
</evidence>
<accession>A0ABW7FFM0</accession>
<dbReference type="InterPro" id="IPR011010">
    <property type="entry name" value="DNA_brk_join_enz"/>
</dbReference>
<dbReference type="InterPro" id="IPR025269">
    <property type="entry name" value="SAM-like_dom"/>
</dbReference>
<sequence>MPVVTLTPQFIKEGLACPPDKSAVTYYCSAMAGFAINVSRGKPGRGLYRLQHKVNGKSTWEKIGSTDDLTLDQARAKVLKFKEMKALAPKLAVLPVEAPKVMPTLSAFFKLDYRPYAKPRKRSFDRDEEMFRLRIGPVFGSMLLSDISRQAVQGFHASLCEGGLAPATADHHIKLLRHMLNLAVEWKMLKENPIARIRLFNPDNKVEVLLSDEQLDRLVEVLETDRNRTVSDIALYLLSTGARLSEALAAKWVDIDLERSTWKVLASNAKSKKARTVPLNDSAVMVLKRQKTRDKHDHVFVNPQTNKPYTTMMKVWDRLRKQAGMPTLRIHDLRHTFASLLVANDRTLYQVQTILGHSDPKVTMRYAKYKPEDLVRAAGAASLLKAPSVPNLRQVAQAA</sequence>
<evidence type="ECO:0000313" key="7">
    <source>
        <dbReference type="Proteomes" id="UP001606301"/>
    </source>
</evidence>
<dbReference type="Gene3D" id="1.10.443.10">
    <property type="entry name" value="Intergrase catalytic core"/>
    <property type="match status" value="1"/>
</dbReference>
<dbReference type="PANTHER" id="PTHR30629">
    <property type="entry name" value="PROPHAGE INTEGRASE"/>
    <property type="match status" value="1"/>
</dbReference>
<dbReference type="Gene3D" id="1.10.150.130">
    <property type="match status" value="1"/>
</dbReference>
<keyword evidence="3" id="KW-0238">DNA-binding</keyword>
<dbReference type="Proteomes" id="UP001606301">
    <property type="component" value="Unassembled WGS sequence"/>
</dbReference>
<dbReference type="Pfam" id="PF00589">
    <property type="entry name" value="Phage_integrase"/>
    <property type="match status" value="1"/>
</dbReference>
<dbReference type="Gene3D" id="3.30.160.390">
    <property type="entry name" value="Integrase, DNA-binding domain"/>
    <property type="match status" value="1"/>
</dbReference>
<dbReference type="InterPro" id="IPR038488">
    <property type="entry name" value="Integrase_DNA-bd_sf"/>
</dbReference>
<dbReference type="CDD" id="cd00796">
    <property type="entry name" value="INT_Rci_Hp1_C"/>
    <property type="match status" value="1"/>
</dbReference>
<dbReference type="InterPro" id="IPR002104">
    <property type="entry name" value="Integrase_catalytic"/>
</dbReference>
<protein>
    <submittedName>
        <fullName evidence="6">Tyrosine-type recombinase/integrase</fullName>
    </submittedName>
</protein>
<feature type="domain" description="Tyr recombinase" evidence="5">
    <location>
        <begin position="205"/>
        <end position="379"/>
    </location>
</feature>
<reference evidence="6 7" key="1">
    <citation type="submission" date="2024-08" db="EMBL/GenBank/DDBJ databases">
        <authorList>
            <person name="Lu H."/>
        </authorList>
    </citation>
    <scope>NUCLEOTIDE SEQUENCE [LARGE SCALE GENOMIC DNA]</scope>
    <source>
        <strain evidence="6 7">LKC17W</strain>
    </source>
</reference>
<dbReference type="PANTHER" id="PTHR30629:SF2">
    <property type="entry name" value="PROPHAGE INTEGRASE INTS-RELATED"/>
    <property type="match status" value="1"/>
</dbReference>
<evidence type="ECO:0000256" key="3">
    <source>
        <dbReference type="ARBA" id="ARBA00023125"/>
    </source>
</evidence>
<comment type="similarity">
    <text evidence="1">Belongs to the 'phage' integrase family.</text>
</comment>
<comment type="caution">
    <text evidence="6">The sequence shown here is derived from an EMBL/GenBank/DDBJ whole genome shotgun (WGS) entry which is preliminary data.</text>
</comment>
<dbReference type="PROSITE" id="PS51898">
    <property type="entry name" value="TYR_RECOMBINASE"/>
    <property type="match status" value="1"/>
</dbReference>
<dbReference type="InterPro" id="IPR010998">
    <property type="entry name" value="Integrase_recombinase_N"/>
</dbReference>
<evidence type="ECO:0000259" key="5">
    <source>
        <dbReference type="PROSITE" id="PS51898"/>
    </source>
</evidence>
<keyword evidence="2" id="KW-0229">DNA integration</keyword>
<dbReference type="Pfam" id="PF13102">
    <property type="entry name" value="Phage_int_SAM_5"/>
    <property type="match status" value="1"/>
</dbReference>
<keyword evidence="7" id="KW-1185">Reference proteome</keyword>
<dbReference type="RefSeq" id="WP_394396656.1">
    <property type="nucleotide sequence ID" value="NZ_JBIGHW010000003.1"/>
</dbReference>
<dbReference type="InterPro" id="IPR013762">
    <property type="entry name" value="Integrase-like_cat_sf"/>
</dbReference>
<dbReference type="EMBL" id="JBIGHW010000003">
    <property type="protein sequence ID" value="MFG6440521.1"/>
    <property type="molecule type" value="Genomic_DNA"/>
</dbReference>
<organism evidence="6 7">
    <name type="scientific">Pelomonas margarita</name>
    <dbReference type="NCBI Taxonomy" id="3299031"/>
    <lineage>
        <taxon>Bacteria</taxon>
        <taxon>Pseudomonadati</taxon>
        <taxon>Pseudomonadota</taxon>
        <taxon>Betaproteobacteria</taxon>
        <taxon>Burkholderiales</taxon>
        <taxon>Sphaerotilaceae</taxon>
        <taxon>Roseateles</taxon>
    </lineage>
</organism>
<name>A0ABW7FFM0_9BURK</name>
<dbReference type="InterPro" id="IPR050808">
    <property type="entry name" value="Phage_Integrase"/>
</dbReference>
<evidence type="ECO:0000256" key="1">
    <source>
        <dbReference type="ARBA" id="ARBA00008857"/>
    </source>
</evidence>
<keyword evidence="4" id="KW-0233">DNA recombination</keyword>
<evidence type="ECO:0000313" key="6">
    <source>
        <dbReference type="EMBL" id="MFG6440521.1"/>
    </source>
</evidence>
<evidence type="ECO:0000256" key="4">
    <source>
        <dbReference type="ARBA" id="ARBA00023172"/>
    </source>
</evidence>
<gene>
    <name evidence="6" type="ORF">ACG0Z3_07480</name>
</gene>
<dbReference type="SUPFAM" id="SSF56349">
    <property type="entry name" value="DNA breaking-rejoining enzymes"/>
    <property type="match status" value="1"/>
</dbReference>
<proteinExistence type="inferred from homology"/>